<dbReference type="SMART" id="SM00382">
    <property type="entry name" value="AAA"/>
    <property type="match status" value="1"/>
</dbReference>
<evidence type="ECO:0000313" key="7">
    <source>
        <dbReference type="Proteomes" id="UP000215145"/>
    </source>
</evidence>
<dbReference type="InterPro" id="IPR003593">
    <property type="entry name" value="AAA+_ATPase"/>
</dbReference>
<sequence length="294" mass="32352">MLTAHMLGKQYKTEWALRPLTLQLGTGLHGLLGPNGAGKSTLLRLFAGMLAPTTGDALLRGSSVRDFRRNGGRIGYLPQNMRVLPQFTARQWLLHAASLQSKASLKERMLIVDDVLEQVNLRSEADVPARSYSFGMIKRLGVAQALLSASDLLIVDEPTAGLDPEERIRLRRVLAEAAATRVVLLSTHVLGDIGASCREVIVLGRGRLMYHGSTQGLAGFAEDRTWAWETSENEWRRMPLDGLLSARKTDEGILCRALSERSPSPFAQRVEPTMEEGYLALMGHQDHQEAGGLF</sequence>
<keyword evidence="3" id="KW-0547">Nucleotide-binding</keyword>
<proteinExistence type="inferred from homology"/>
<evidence type="ECO:0000256" key="2">
    <source>
        <dbReference type="ARBA" id="ARBA00022448"/>
    </source>
</evidence>
<evidence type="ECO:0000313" key="6">
    <source>
        <dbReference type="EMBL" id="OXM17187.1"/>
    </source>
</evidence>
<gene>
    <name evidence="6" type="ORF">CGZ75_11420</name>
</gene>
<evidence type="ECO:0000256" key="3">
    <source>
        <dbReference type="ARBA" id="ARBA00022741"/>
    </source>
</evidence>
<dbReference type="PROSITE" id="PS00211">
    <property type="entry name" value="ABC_TRANSPORTER_1"/>
    <property type="match status" value="1"/>
</dbReference>
<dbReference type="Gene3D" id="3.40.50.300">
    <property type="entry name" value="P-loop containing nucleotide triphosphate hydrolases"/>
    <property type="match status" value="1"/>
</dbReference>
<dbReference type="InterPro" id="IPR027417">
    <property type="entry name" value="P-loop_NTPase"/>
</dbReference>
<dbReference type="PROSITE" id="PS50893">
    <property type="entry name" value="ABC_TRANSPORTER_2"/>
    <property type="match status" value="1"/>
</dbReference>
<evidence type="ECO:0000259" key="5">
    <source>
        <dbReference type="PROSITE" id="PS50893"/>
    </source>
</evidence>
<keyword evidence="7" id="KW-1185">Reference proteome</keyword>
<dbReference type="EMBL" id="NMUQ01000001">
    <property type="protein sequence ID" value="OXM17187.1"/>
    <property type="molecule type" value="Genomic_DNA"/>
</dbReference>
<dbReference type="GO" id="GO:0005524">
    <property type="term" value="F:ATP binding"/>
    <property type="evidence" value="ECO:0007669"/>
    <property type="project" value="UniProtKB-KW"/>
</dbReference>
<dbReference type="Pfam" id="PF00005">
    <property type="entry name" value="ABC_tran"/>
    <property type="match status" value="1"/>
</dbReference>
<dbReference type="OrthoDB" id="9804819at2"/>
<comment type="similarity">
    <text evidence="1">Belongs to the ABC transporter superfamily.</text>
</comment>
<dbReference type="PANTHER" id="PTHR43335:SF2">
    <property type="entry name" value="ABC TRANSPORTER, ATP-BINDING PROTEIN"/>
    <property type="match status" value="1"/>
</dbReference>
<accession>A0A229P550</accession>
<evidence type="ECO:0000256" key="1">
    <source>
        <dbReference type="ARBA" id="ARBA00005417"/>
    </source>
</evidence>
<dbReference type="Proteomes" id="UP000215145">
    <property type="component" value="Unassembled WGS sequence"/>
</dbReference>
<keyword evidence="2" id="KW-0813">Transport</keyword>
<comment type="caution">
    <text evidence="6">The sequence shown here is derived from an EMBL/GenBank/DDBJ whole genome shotgun (WGS) entry which is preliminary data.</text>
</comment>
<dbReference type="AlphaFoldDB" id="A0A229P550"/>
<dbReference type="RefSeq" id="WP_089524264.1">
    <property type="nucleotide sequence ID" value="NZ_NMUQ01000001.1"/>
</dbReference>
<organism evidence="6 7">
    <name type="scientific">Paenibacillus herberti</name>
    <dbReference type="NCBI Taxonomy" id="1619309"/>
    <lineage>
        <taxon>Bacteria</taxon>
        <taxon>Bacillati</taxon>
        <taxon>Bacillota</taxon>
        <taxon>Bacilli</taxon>
        <taxon>Bacillales</taxon>
        <taxon>Paenibacillaceae</taxon>
        <taxon>Paenibacillus</taxon>
    </lineage>
</organism>
<dbReference type="InterPro" id="IPR003439">
    <property type="entry name" value="ABC_transporter-like_ATP-bd"/>
</dbReference>
<feature type="domain" description="ABC transporter" evidence="5">
    <location>
        <begin position="2"/>
        <end position="230"/>
    </location>
</feature>
<name>A0A229P550_9BACL</name>
<dbReference type="PANTHER" id="PTHR43335">
    <property type="entry name" value="ABC TRANSPORTER, ATP-BINDING PROTEIN"/>
    <property type="match status" value="1"/>
</dbReference>
<keyword evidence="4 6" id="KW-0067">ATP-binding</keyword>
<dbReference type="GO" id="GO:0016887">
    <property type="term" value="F:ATP hydrolysis activity"/>
    <property type="evidence" value="ECO:0007669"/>
    <property type="project" value="InterPro"/>
</dbReference>
<protein>
    <submittedName>
        <fullName evidence="6">ABC transporter ATP-binding protein</fullName>
    </submittedName>
</protein>
<dbReference type="SUPFAM" id="SSF52540">
    <property type="entry name" value="P-loop containing nucleoside triphosphate hydrolases"/>
    <property type="match status" value="1"/>
</dbReference>
<reference evidence="6 7" key="1">
    <citation type="submission" date="2017-07" db="EMBL/GenBank/DDBJ databases">
        <title>Paenibacillus herberti R33 genome sequencing and assembly.</title>
        <authorList>
            <person name="Su W."/>
        </authorList>
    </citation>
    <scope>NUCLEOTIDE SEQUENCE [LARGE SCALE GENOMIC DNA]</scope>
    <source>
        <strain evidence="6 7">R33</strain>
    </source>
</reference>
<dbReference type="InterPro" id="IPR017871">
    <property type="entry name" value="ABC_transporter-like_CS"/>
</dbReference>
<evidence type="ECO:0000256" key="4">
    <source>
        <dbReference type="ARBA" id="ARBA00022840"/>
    </source>
</evidence>